<dbReference type="EMBL" id="JACXAE010000118">
    <property type="protein sequence ID" value="MBD2777873.1"/>
    <property type="molecule type" value="Genomic_DNA"/>
</dbReference>
<protein>
    <submittedName>
        <fullName evidence="1">Uncharacterized protein</fullName>
    </submittedName>
</protein>
<name>A0A8J7C0E2_9CYAN</name>
<organism evidence="1 2">
    <name type="scientific">Iningainema tapete BLCC-T55</name>
    <dbReference type="NCBI Taxonomy" id="2748662"/>
    <lineage>
        <taxon>Bacteria</taxon>
        <taxon>Bacillati</taxon>
        <taxon>Cyanobacteriota</taxon>
        <taxon>Cyanophyceae</taxon>
        <taxon>Nostocales</taxon>
        <taxon>Scytonemataceae</taxon>
        <taxon>Iningainema tapete</taxon>
    </lineage>
</organism>
<gene>
    <name evidence="1" type="ORF">ICL16_38985</name>
</gene>
<accession>A0A8J7C0E2</accession>
<proteinExistence type="predicted"/>
<evidence type="ECO:0000313" key="2">
    <source>
        <dbReference type="Proteomes" id="UP000629098"/>
    </source>
</evidence>
<evidence type="ECO:0000313" key="1">
    <source>
        <dbReference type="EMBL" id="MBD2777873.1"/>
    </source>
</evidence>
<dbReference type="AlphaFoldDB" id="A0A8J7C0E2"/>
<keyword evidence="2" id="KW-1185">Reference proteome</keyword>
<comment type="caution">
    <text evidence="1">The sequence shown here is derived from an EMBL/GenBank/DDBJ whole genome shotgun (WGS) entry which is preliminary data.</text>
</comment>
<dbReference type="RefSeq" id="WP_190836926.1">
    <property type="nucleotide sequence ID" value="NZ_CAWPPI010000118.1"/>
</dbReference>
<dbReference type="Proteomes" id="UP000629098">
    <property type="component" value="Unassembled WGS sequence"/>
</dbReference>
<sequence>MMNFELNSDFEAATAKIANAVFPNIQFQIIAQEIGIGNLSITCKNPRYFGDNFRIKFYPKLKTLIVSGYSHEGMVHLTYTPDNNYEWRNGSGLKISKPSSVGDKFEYLARTFYPFLQEFYLVEVLTDFSFSFELETALALIAAQSFPHYNFNFRYWQNQNKEVCLHFQGNRNIEQTLNIIPDPLCQKESILFDVDFRSQPKLLTINTRWNDDQYLLFYDSVGYLSWNTLQLENIHPPSVLGRRIENIAVKLYPILEEFFAE</sequence>
<reference evidence="1" key="1">
    <citation type="submission" date="2020-09" db="EMBL/GenBank/DDBJ databases">
        <title>Iningainema tapete sp. nov. (Scytonemataceae, Cyanobacteria) from greenhouses in central Florida (USA) produces two types of nodularin with biosynthetic potential for microcystin-LR and anabaenopeptins.</title>
        <authorList>
            <person name="Berthold D.E."/>
            <person name="Lefler F.W."/>
            <person name="Huang I.-S."/>
            <person name="Abdulla H."/>
            <person name="Zimba P.V."/>
            <person name="Laughinghouse H.D. IV."/>
        </authorList>
    </citation>
    <scope>NUCLEOTIDE SEQUENCE</scope>
    <source>
        <strain evidence="1">BLCCT55</strain>
    </source>
</reference>